<dbReference type="GO" id="GO:0005739">
    <property type="term" value="C:mitochondrion"/>
    <property type="evidence" value="ECO:0007669"/>
    <property type="project" value="TreeGrafter"/>
</dbReference>
<dbReference type="PANTHER" id="PTHR11088:SF89">
    <property type="entry name" value="TRNA DIMETHYLALLYLTRANSFERASE"/>
    <property type="match status" value="1"/>
</dbReference>
<dbReference type="PANTHER" id="PTHR11088">
    <property type="entry name" value="TRNA DIMETHYLALLYLTRANSFERASE"/>
    <property type="match status" value="1"/>
</dbReference>
<keyword evidence="2" id="KW-0808">Transferase</keyword>
<dbReference type="HOGENOM" id="CLU_032616_2_3_1"/>
<organism evidence="5 6">
    <name type="scientific">Piloderma croceum (strain F 1598)</name>
    <dbReference type="NCBI Taxonomy" id="765440"/>
    <lineage>
        <taxon>Eukaryota</taxon>
        <taxon>Fungi</taxon>
        <taxon>Dikarya</taxon>
        <taxon>Basidiomycota</taxon>
        <taxon>Agaricomycotina</taxon>
        <taxon>Agaricomycetes</taxon>
        <taxon>Agaricomycetidae</taxon>
        <taxon>Atheliales</taxon>
        <taxon>Atheliaceae</taxon>
        <taxon>Piloderma</taxon>
    </lineage>
</organism>
<evidence type="ECO:0000256" key="1">
    <source>
        <dbReference type="ARBA" id="ARBA00005842"/>
    </source>
</evidence>
<dbReference type="Gene3D" id="3.40.50.300">
    <property type="entry name" value="P-loop containing nucleotide triphosphate hydrolases"/>
    <property type="match status" value="1"/>
</dbReference>
<dbReference type="InterPro" id="IPR039657">
    <property type="entry name" value="Dimethylallyltransferase"/>
</dbReference>
<dbReference type="EMBL" id="KN832998">
    <property type="protein sequence ID" value="KIM81618.1"/>
    <property type="molecule type" value="Genomic_DNA"/>
</dbReference>
<sequence>MALRPVIAICGPTGVGKSTLAVQLALYLANTQSVAATAINADSMQVYAGLDIITNKIPVSEMCGVPHQLIGFKQPRDQYLTRQWLDDAIPAIDDAHQKHQIPILVGGTSYWMHHLIFPNRLKSDNSTTNEASLSSSQLSPEILQLLAEVPPTLRQLFDSLPQQPPSAAICPEEALSLQSLLTCLDPFAAATWHWRNTRSVLQALRFISFTGRQPSKIFSAQNNIDIAPRYRALFIWLNADPISLNLRLDNRVDEMLQQGLLGEVKQFKQSQSSPPSLTNGCSDDSKKLADYTCGIYQSIGESPIRVDQASTIHAASYAGYREFDQYLNASNSLQSKALFRKAVDAMKQSTRQYAAQQTSAIRNNLLPIINASNRSGRSNGTLLYMLDATNVDSTKWDVNVFQPARNITRDFLNGRVLPDPRSVSDLARTRLIINEKPIMFVFLVLIFHPEASRISIFHSISLAILNAEWGNGMDRPRYLFTGDDMSIRCQRSTIFYHLTSVMTSCVRRPTVRTN</sequence>
<evidence type="ECO:0000256" key="2">
    <source>
        <dbReference type="ARBA" id="ARBA00022679"/>
    </source>
</evidence>
<dbReference type="OrthoDB" id="775260at2759"/>
<dbReference type="GO" id="GO:0005524">
    <property type="term" value="F:ATP binding"/>
    <property type="evidence" value="ECO:0007669"/>
    <property type="project" value="UniProtKB-KW"/>
</dbReference>
<evidence type="ECO:0008006" key="7">
    <source>
        <dbReference type="Google" id="ProtNLM"/>
    </source>
</evidence>
<dbReference type="SUPFAM" id="SSF52540">
    <property type="entry name" value="P-loop containing nucleoside triphosphate hydrolases"/>
    <property type="match status" value="2"/>
</dbReference>
<protein>
    <recommendedName>
        <fullName evidence="7">tRNA dimethylallyltransferase</fullName>
    </recommendedName>
</protein>
<evidence type="ECO:0000256" key="3">
    <source>
        <dbReference type="ARBA" id="ARBA00022741"/>
    </source>
</evidence>
<dbReference type="GO" id="GO:0052381">
    <property type="term" value="F:tRNA dimethylallyltransferase activity"/>
    <property type="evidence" value="ECO:0007669"/>
    <property type="project" value="InterPro"/>
</dbReference>
<reference evidence="5 6" key="1">
    <citation type="submission" date="2014-04" db="EMBL/GenBank/DDBJ databases">
        <authorList>
            <consortium name="DOE Joint Genome Institute"/>
            <person name="Kuo A."/>
            <person name="Tarkka M."/>
            <person name="Buscot F."/>
            <person name="Kohler A."/>
            <person name="Nagy L.G."/>
            <person name="Floudas D."/>
            <person name="Copeland A."/>
            <person name="Barry K.W."/>
            <person name="Cichocki N."/>
            <person name="Veneault-Fourrey C."/>
            <person name="LaButti K."/>
            <person name="Lindquist E.A."/>
            <person name="Lipzen A."/>
            <person name="Lundell T."/>
            <person name="Morin E."/>
            <person name="Murat C."/>
            <person name="Sun H."/>
            <person name="Tunlid A."/>
            <person name="Henrissat B."/>
            <person name="Grigoriev I.V."/>
            <person name="Hibbett D.S."/>
            <person name="Martin F."/>
            <person name="Nordberg H.P."/>
            <person name="Cantor M.N."/>
            <person name="Hua S.X."/>
        </authorList>
    </citation>
    <scope>NUCLEOTIDE SEQUENCE [LARGE SCALE GENOMIC DNA]</scope>
    <source>
        <strain evidence="5 6">F 1598</strain>
    </source>
</reference>
<dbReference type="InterPro" id="IPR027417">
    <property type="entry name" value="P-loop_NTPase"/>
</dbReference>
<dbReference type="HAMAP" id="MF_00185">
    <property type="entry name" value="IPP_trans"/>
    <property type="match status" value="1"/>
</dbReference>
<reference evidence="6" key="2">
    <citation type="submission" date="2015-01" db="EMBL/GenBank/DDBJ databases">
        <title>Evolutionary Origins and Diversification of the Mycorrhizal Mutualists.</title>
        <authorList>
            <consortium name="DOE Joint Genome Institute"/>
            <consortium name="Mycorrhizal Genomics Consortium"/>
            <person name="Kohler A."/>
            <person name="Kuo A."/>
            <person name="Nagy L.G."/>
            <person name="Floudas D."/>
            <person name="Copeland A."/>
            <person name="Barry K.W."/>
            <person name="Cichocki N."/>
            <person name="Veneault-Fourrey C."/>
            <person name="LaButti K."/>
            <person name="Lindquist E.A."/>
            <person name="Lipzen A."/>
            <person name="Lundell T."/>
            <person name="Morin E."/>
            <person name="Murat C."/>
            <person name="Riley R."/>
            <person name="Ohm R."/>
            <person name="Sun H."/>
            <person name="Tunlid A."/>
            <person name="Henrissat B."/>
            <person name="Grigoriev I.V."/>
            <person name="Hibbett D.S."/>
            <person name="Martin F."/>
        </authorList>
    </citation>
    <scope>NUCLEOTIDE SEQUENCE [LARGE SCALE GENOMIC DNA]</scope>
    <source>
        <strain evidence="6">F 1598</strain>
    </source>
</reference>
<name>A0A0C3B5Y1_PILCF</name>
<dbReference type="AlphaFoldDB" id="A0A0C3B5Y1"/>
<evidence type="ECO:0000313" key="5">
    <source>
        <dbReference type="EMBL" id="KIM81618.1"/>
    </source>
</evidence>
<evidence type="ECO:0000256" key="4">
    <source>
        <dbReference type="ARBA" id="ARBA00022840"/>
    </source>
</evidence>
<accession>A0A0C3B5Y1</accession>
<dbReference type="STRING" id="765440.A0A0C3B5Y1"/>
<dbReference type="InterPro" id="IPR018022">
    <property type="entry name" value="IPT"/>
</dbReference>
<proteinExistence type="inferred from homology"/>
<dbReference type="Proteomes" id="UP000054166">
    <property type="component" value="Unassembled WGS sequence"/>
</dbReference>
<gene>
    <name evidence="5" type="ORF">PILCRDRAFT_787414</name>
</gene>
<dbReference type="FunCoup" id="A0A0C3B5Y1">
    <property type="interactions" value="494"/>
</dbReference>
<evidence type="ECO:0000313" key="6">
    <source>
        <dbReference type="Proteomes" id="UP000054166"/>
    </source>
</evidence>
<dbReference type="GO" id="GO:0006400">
    <property type="term" value="P:tRNA modification"/>
    <property type="evidence" value="ECO:0007669"/>
    <property type="project" value="TreeGrafter"/>
</dbReference>
<keyword evidence="4" id="KW-0067">ATP-binding</keyword>
<dbReference type="Pfam" id="PF01715">
    <property type="entry name" value="IPPT"/>
    <property type="match status" value="1"/>
</dbReference>
<dbReference type="Gene3D" id="1.10.20.140">
    <property type="match status" value="1"/>
</dbReference>
<dbReference type="InParanoid" id="A0A0C3B5Y1"/>
<comment type="similarity">
    <text evidence="1">Belongs to the IPP transferase family.</text>
</comment>
<keyword evidence="6" id="KW-1185">Reference proteome</keyword>
<keyword evidence="3" id="KW-0547">Nucleotide-binding</keyword>